<dbReference type="PANTHER" id="PTHR12081">
    <property type="entry name" value="TRANSCRIPTION FACTOR E2F"/>
    <property type="match status" value="1"/>
</dbReference>
<evidence type="ECO:0000256" key="6">
    <source>
        <dbReference type="ARBA" id="ARBA00023159"/>
    </source>
</evidence>
<dbReference type="InterPro" id="IPR036390">
    <property type="entry name" value="WH_DNA-bd_sf"/>
</dbReference>
<evidence type="ECO:0000256" key="10">
    <source>
        <dbReference type="RuleBase" id="RU003796"/>
    </source>
</evidence>
<dbReference type="GO" id="GO:0000978">
    <property type="term" value="F:RNA polymerase II cis-regulatory region sequence-specific DNA binding"/>
    <property type="evidence" value="ECO:0007669"/>
    <property type="project" value="InterPro"/>
</dbReference>
<accession>A0A1S3JXJ0</accession>
<evidence type="ECO:0000256" key="3">
    <source>
        <dbReference type="ARBA" id="ARBA00022491"/>
    </source>
</evidence>
<name>A0A1S3JXJ0_LINAN</name>
<dbReference type="KEGG" id="lak:106176790"/>
<dbReference type="FunFam" id="1.10.10.10:FF:000073">
    <property type="entry name" value="E2F transcription factor 8"/>
    <property type="match status" value="1"/>
</dbReference>
<evidence type="ECO:0000256" key="8">
    <source>
        <dbReference type="ARBA" id="ARBA00023242"/>
    </source>
</evidence>
<dbReference type="GO" id="GO:0000981">
    <property type="term" value="F:DNA-binding transcription factor activity, RNA polymerase II-specific"/>
    <property type="evidence" value="ECO:0007669"/>
    <property type="project" value="TreeGrafter"/>
</dbReference>
<dbReference type="InterPro" id="IPR036388">
    <property type="entry name" value="WH-like_DNA-bd_sf"/>
</dbReference>
<feature type="domain" description="E2F/DP family winged-helix DNA-binding" evidence="12">
    <location>
        <begin position="373"/>
        <end position="459"/>
    </location>
</feature>
<dbReference type="InParanoid" id="A0A1S3JXJ0"/>
<keyword evidence="6" id="KW-0010">Activator</keyword>
<keyword evidence="5 10" id="KW-0238">DNA-binding</keyword>
<evidence type="ECO:0000259" key="12">
    <source>
        <dbReference type="SMART" id="SM01372"/>
    </source>
</evidence>
<dbReference type="AlphaFoldDB" id="A0A1S3JXJ0"/>
<feature type="domain" description="E2F/DP family winged-helix DNA-binding" evidence="12">
    <location>
        <begin position="230"/>
        <end position="299"/>
    </location>
</feature>
<dbReference type="FunFam" id="1.10.10.10:FF:000100">
    <property type="entry name" value="E2F transcription factor 8"/>
    <property type="match status" value="1"/>
</dbReference>
<evidence type="ECO:0000256" key="4">
    <source>
        <dbReference type="ARBA" id="ARBA00023015"/>
    </source>
</evidence>
<keyword evidence="9" id="KW-0131">Cell cycle</keyword>
<dbReference type="Proteomes" id="UP000085678">
    <property type="component" value="Unplaced"/>
</dbReference>
<feature type="compositionally biased region" description="Basic and acidic residues" evidence="11">
    <location>
        <begin position="827"/>
        <end position="837"/>
    </location>
</feature>
<evidence type="ECO:0000256" key="5">
    <source>
        <dbReference type="ARBA" id="ARBA00023125"/>
    </source>
</evidence>
<feature type="compositionally biased region" description="Polar residues" evidence="11">
    <location>
        <begin position="806"/>
        <end position="825"/>
    </location>
</feature>
<dbReference type="GO" id="GO:0090575">
    <property type="term" value="C:RNA polymerase II transcription regulator complex"/>
    <property type="evidence" value="ECO:0007669"/>
    <property type="project" value="TreeGrafter"/>
</dbReference>
<feature type="region of interest" description="Disordered" evidence="11">
    <location>
        <begin position="614"/>
        <end position="644"/>
    </location>
</feature>
<dbReference type="STRING" id="7574.A0A1S3JXJ0"/>
<evidence type="ECO:0000256" key="11">
    <source>
        <dbReference type="SAM" id="MobiDB-lite"/>
    </source>
</evidence>
<feature type="region of interest" description="Disordered" evidence="11">
    <location>
        <begin position="795"/>
        <end position="841"/>
    </location>
</feature>
<keyword evidence="3" id="KW-0678">Repressor</keyword>
<evidence type="ECO:0000256" key="1">
    <source>
        <dbReference type="ARBA" id="ARBA00004123"/>
    </source>
</evidence>
<feature type="compositionally biased region" description="Low complexity" evidence="11">
    <location>
        <begin position="1019"/>
        <end position="1041"/>
    </location>
</feature>
<sequence>MSREKQPLLPNGFDLASLQDLDNDSDAEAAYESFRTDQGVPTFSQESDPGVTLSQGSTCSHQSQRDEYTNQCLQSQTDYDLTDSVLKENLAIPDSLSDVIQEAENMVHTQVLSSENFVQPLQKMSRPPLGVCNRNIPAEDSAFLSPVTPTKATDLNVDPLTPTANLKILISAASPEIRNRDNKKKELFKQEEMALGQSSDSWTGSESLSSDCHFEDGDDDKNYLQGGLSRKDKSLGLLCQRFLSKFPEYPAQSEIIEISLDSVAKGLGVERRRIYDIVNVLESVEVVSRQAKNKYLWHGKTNLPHTLARLKTLAKLEGFAEKIERMKEFEMSRDVDSGDEFEFPSKLSTMSVQESLSFQNQENMDAYAQAHLRKDRSLGIMSQKFLMLFLVSKPKMLNLDLSAKILIGDPNIDRTDGSKFKTKIRRLYDIANILTSLNLIKKVHVTEVRGRKPAFMYIGPDLSSLSEVTACSADGSENHRPSTKHSMLDCVMNPKVCGLTSAQKTPAPLHPKNSLINQAVGPVVLNKLESGAVPVPVPREDKGRVQSIKQEERSTKLTGKKGFTRHSSFELICKAAEDERSKLYSNASSPGTLSRSQGNIPMTLKSLLDRKEPLSQSNMHTTENLAPRTEIPSKKTPTSLPEQQPVTRKRIVIIKGDKRVHIMQENIPSGTAVRKVTLTPVGPSMIKGQEQKSSEKIIIKTVPDDKGSGKVSVSKDQLTAVLQPVNRTTTHAEHTDVKPENLAPSIVTGEQFTSVSEAAVRRSKRTVQQHHLAGDFHYEMPGKKIKVDQQVAADNPNVHQSKHESQSSPENTCSAQDSEVANITQRPVERTRRESKGRPSPLRALHLQAEFWSSPPLSHLPIPPAQSSDVVTKVSEGDLELASPLPIEEQQYGGGSGDCEVEKVNTHVGQQNSCSAMHAVAPQMFMQTHQHSDCSVFKFPVQVSSTAASYQLPISPGYFQVSKVPAFFPHHHHHPHPPVPFSAPSQWYGRSSVQFMPGGFNTGPLHVIPPAEILSPPALSPFSSSPSPNSSSNVFSFGNPSDLRTPEAVEKRPFSSSSSMSQTSPLGDLSSLTPSISQVPLLNISPKNKSVLTAGESCSVTSYHSALGMATPQQMHNSSVSQYADPLSYPRTPGFVTPDSSQNIPHTVTGNMSTTARHLQLLNNNNNICG</sequence>
<keyword evidence="13" id="KW-1185">Reference proteome</keyword>
<feature type="region of interest" description="Disordered" evidence="11">
    <location>
        <begin position="534"/>
        <end position="559"/>
    </location>
</feature>
<dbReference type="GeneID" id="106176790"/>
<dbReference type="SMART" id="SM01372">
    <property type="entry name" value="E2F_TDP"/>
    <property type="match status" value="2"/>
</dbReference>
<feature type="compositionally biased region" description="Low complexity" evidence="11">
    <location>
        <begin position="1055"/>
        <end position="1064"/>
    </location>
</feature>
<evidence type="ECO:0000256" key="9">
    <source>
        <dbReference type="ARBA" id="ARBA00023306"/>
    </source>
</evidence>
<feature type="region of interest" description="Disordered" evidence="11">
    <location>
        <begin position="1"/>
        <end position="58"/>
    </location>
</feature>
<dbReference type="InterPro" id="IPR003316">
    <property type="entry name" value="E2F_WHTH_DNA-bd_dom"/>
</dbReference>
<comment type="similarity">
    <text evidence="2 10">Belongs to the E2F/DP family.</text>
</comment>
<feature type="compositionally biased region" description="Polar residues" evidence="11">
    <location>
        <begin position="614"/>
        <end position="624"/>
    </location>
</feature>
<dbReference type="PANTHER" id="PTHR12081:SF7">
    <property type="entry name" value="TRANSCRIPTION FACTOR EFL-3"/>
    <property type="match status" value="1"/>
</dbReference>
<comment type="subcellular location">
    <subcellularLocation>
        <location evidence="1 10">Nucleus</location>
    </subcellularLocation>
</comment>
<keyword evidence="7 10" id="KW-0804">Transcription</keyword>
<feature type="compositionally biased region" description="Polar residues" evidence="11">
    <location>
        <begin position="635"/>
        <end position="644"/>
    </location>
</feature>
<dbReference type="RefSeq" id="XP_013414776.1">
    <property type="nucleotide sequence ID" value="XM_013559322.1"/>
</dbReference>
<gene>
    <name evidence="14" type="primary">LOC106176790</name>
</gene>
<feature type="region of interest" description="Disordered" evidence="11">
    <location>
        <begin position="1019"/>
        <end position="1071"/>
    </location>
</feature>
<dbReference type="Pfam" id="PF02319">
    <property type="entry name" value="WHD_E2F_TDP"/>
    <property type="match status" value="2"/>
</dbReference>
<evidence type="ECO:0000256" key="7">
    <source>
        <dbReference type="ARBA" id="ARBA00023163"/>
    </source>
</evidence>
<dbReference type="GO" id="GO:0045892">
    <property type="term" value="P:negative regulation of DNA-templated transcription"/>
    <property type="evidence" value="ECO:0007669"/>
    <property type="project" value="UniProtKB-ARBA"/>
</dbReference>
<dbReference type="OrthoDB" id="5318at2759"/>
<reference evidence="14" key="1">
    <citation type="submission" date="2025-08" db="UniProtKB">
        <authorList>
            <consortium name="RefSeq"/>
        </authorList>
    </citation>
    <scope>IDENTIFICATION</scope>
    <source>
        <tissue evidence="14">Gonads</tissue>
    </source>
</reference>
<feature type="compositionally biased region" description="Basic and acidic residues" evidence="11">
    <location>
        <begin position="538"/>
        <end position="555"/>
    </location>
</feature>
<proteinExistence type="inferred from homology"/>
<evidence type="ECO:0000313" key="14">
    <source>
        <dbReference type="RefSeq" id="XP_013414776.1"/>
    </source>
</evidence>
<feature type="compositionally biased region" description="Basic and acidic residues" evidence="11">
    <location>
        <begin position="1044"/>
        <end position="1053"/>
    </location>
</feature>
<feature type="compositionally biased region" description="Polar residues" evidence="11">
    <location>
        <begin position="39"/>
        <end position="58"/>
    </location>
</feature>
<protein>
    <submittedName>
        <fullName evidence="14">Uncharacterized protein LOC106176790 isoform X1</fullName>
    </submittedName>
</protein>
<dbReference type="Gene3D" id="1.10.10.10">
    <property type="entry name" value="Winged helix-like DNA-binding domain superfamily/Winged helix DNA-binding domain"/>
    <property type="match status" value="2"/>
</dbReference>
<keyword evidence="4 10" id="KW-0805">Transcription regulation</keyword>
<keyword evidence="8 10" id="KW-0539">Nucleus</keyword>
<dbReference type="InterPro" id="IPR015633">
    <property type="entry name" value="E2F"/>
</dbReference>
<evidence type="ECO:0000313" key="13">
    <source>
        <dbReference type="Proteomes" id="UP000085678"/>
    </source>
</evidence>
<dbReference type="SUPFAM" id="SSF46785">
    <property type="entry name" value="Winged helix' DNA-binding domain"/>
    <property type="match status" value="2"/>
</dbReference>
<organism evidence="13 14">
    <name type="scientific">Lingula anatina</name>
    <name type="common">Brachiopod</name>
    <name type="synonym">Lingula unguis</name>
    <dbReference type="NCBI Taxonomy" id="7574"/>
    <lineage>
        <taxon>Eukaryota</taxon>
        <taxon>Metazoa</taxon>
        <taxon>Spiralia</taxon>
        <taxon>Lophotrochozoa</taxon>
        <taxon>Brachiopoda</taxon>
        <taxon>Linguliformea</taxon>
        <taxon>Lingulata</taxon>
        <taxon>Lingulida</taxon>
        <taxon>Linguloidea</taxon>
        <taxon>Lingulidae</taxon>
        <taxon>Lingula</taxon>
    </lineage>
</organism>
<evidence type="ECO:0000256" key="2">
    <source>
        <dbReference type="ARBA" id="ARBA00010940"/>
    </source>
</evidence>